<keyword evidence="4" id="KW-0029">Amino-acid transport</keyword>
<keyword evidence="2" id="KW-0813">Transport</keyword>
<evidence type="ECO:0000256" key="3">
    <source>
        <dbReference type="ARBA" id="ARBA00022729"/>
    </source>
</evidence>
<feature type="domain" description="Leucine-binding protein" evidence="5">
    <location>
        <begin position="26"/>
        <end position="367"/>
    </location>
</feature>
<dbReference type="Gene3D" id="3.40.50.2300">
    <property type="match status" value="2"/>
</dbReference>
<dbReference type="Proteomes" id="UP000886355">
    <property type="component" value="Unassembled WGS sequence"/>
</dbReference>
<dbReference type="CDD" id="cd06330">
    <property type="entry name" value="PBP1_As_SBP-like"/>
    <property type="match status" value="1"/>
</dbReference>
<proteinExistence type="inferred from homology"/>
<name>A0A7C0WVG5_9BACT</name>
<protein>
    <submittedName>
        <fullName evidence="6">ABC transporter substrate-binding protein</fullName>
    </submittedName>
</protein>
<dbReference type="InterPro" id="IPR051010">
    <property type="entry name" value="BCAA_transport"/>
</dbReference>
<dbReference type="PRINTS" id="PR00337">
    <property type="entry name" value="LEUILEVALBP"/>
</dbReference>
<evidence type="ECO:0000256" key="2">
    <source>
        <dbReference type="ARBA" id="ARBA00022448"/>
    </source>
</evidence>
<dbReference type="PANTHER" id="PTHR30483:SF37">
    <property type="entry name" value="ABC TRANSPORTER SUBSTRATE-BINDING PROTEIN"/>
    <property type="match status" value="1"/>
</dbReference>
<dbReference type="EMBL" id="DQZW01000294">
    <property type="protein sequence ID" value="HDL90495.1"/>
    <property type="molecule type" value="Genomic_DNA"/>
</dbReference>
<dbReference type="InterPro" id="IPR028082">
    <property type="entry name" value="Peripla_BP_I"/>
</dbReference>
<comment type="caution">
    <text evidence="6">The sequence shown here is derived from an EMBL/GenBank/DDBJ whole genome shotgun (WGS) entry which is preliminary data.</text>
</comment>
<dbReference type="Pfam" id="PF13458">
    <property type="entry name" value="Peripla_BP_6"/>
    <property type="match status" value="1"/>
</dbReference>
<sequence length="405" mass="44548">MFLAIFVIVACGMILGGPAVNATEKPVKLGFVYIMSGPFATYGQFAKRGAELAIDEINKQGGILGRKVVAFFEDSTGKPDVAARAFRKLVYQENVDCLIGLDSSGVAKSVVPLMNEMKTPLIITHAATPDVTGKVCNKYTFRISVNLAQNVKAAALIASETKAKTWTTVGPDYAFGHQSWEYFQKYLKELKPDVEFMPDDKVAFAPIKTTDFSPYITKIMHAKPEGVLISLWGGNLIDFVRQASEMGFFSGKWEVLMTLGAATEVLYALKDKMPEGIWVGTRYWFLGNDSPVNVAFREAYFKRFSEYPSYNAHGAYAAVQAYKAAAEKAQSTDKEAIVKALEGLKIELPVGTVIIRAEDHQALTPATWGRTAADPKYPIRVLNPIRTFPAEKVTPPVDKTGCEMH</sequence>
<reference evidence="6" key="1">
    <citation type="journal article" date="2020" name="mSystems">
        <title>Genome- and Community-Level Interaction Insights into Carbon Utilization and Element Cycling Functions of Hydrothermarchaeota in Hydrothermal Sediment.</title>
        <authorList>
            <person name="Zhou Z."/>
            <person name="Liu Y."/>
            <person name="Xu W."/>
            <person name="Pan J."/>
            <person name="Luo Z.H."/>
            <person name="Li M."/>
        </authorList>
    </citation>
    <scope>NUCLEOTIDE SEQUENCE [LARGE SCALE GENOMIC DNA]</scope>
    <source>
        <strain evidence="6">HyVt-19</strain>
    </source>
</reference>
<dbReference type="InterPro" id="IPR000709">
    <property type="entry name" value="Leu_Ile_Val-bd"/>
</dbReference>
<dbReference type="PANTHER" id="PTHR30483">
    <property type="entry name" value="LEUCINE-SPECIFIC-BINDING PROTEIN"/>
    <property type="match status" value="1"/>
</dbReference>
<dbReference type="AlphaFoldDB" id="A0A7C0WVG5"/>
<evidence type="ECO:0000256" key="4">
    <source>
        <dbReference type="ARBA" id="ARBA00022970"/>
    </source>
</evidence>
<evidence type="ECO:0000313" key="6">
    <source>
        <dbReference type="EMBL" id="HDL90495.1"/>
    </source>
</evidence>
<dbReference type="SUPFAM" id="SSF53822">
    <property type="entry name" value="Periplasmic binding protein-like I"/>
    <property type="match status" value="1"/>
</dbReference>
<evidence type="ECO:0000256" key="1">
    <source>
        <dbReference type="ARBA" id="ARBA00010062"/>
    </source>
</evidence>
<dbReference type="InterPro" id="IPR028081">
    <property type="entry name" value="Leu-bd"/>
</dbReference>
<accession>A0A7C0WVG5</accession>
<keyword evidence="3" id="KW-0732">Signal</keyword>
<gene>
    <name evidence="6" type="ORF">ENG14_06285</name>
</gene>
<comment type="similarity">
    <text evidence="1">Belongs to the leucine-binding protein family.</text>
</comment>
<dbReference type="GO" id="GO:0006865">
    <property type="term" value="P:amino acid transport"/>
    <property type="evidence" value="ECO:0007669"/>
    <property type="project" value="UniProtKB-KW"/>
</dbReference>
<organism evidence="6">
    <name type="scientific">Thermodesulforhabdus norvegica</name>
    <dbReference type="NCBI Taxonomy" id="39841"/>
    <lineage>
        <taxon>Bacteria</taxon>
        <taxon>Pseudomonadati</taxon>
        <taxon>Thermodesulfobacteriota</taxon>
        <taxon>Syntrophobacteria</taxon>
        <taxon>Syntrophobacterales</taxon>
        <taxon>Thermodesulforhabdaceae</taxon>
        <taxon>Thermodesulforhabdus</taxon>
    </lineage>
</organism>
<evidence type="ECO:0000259" key="5">
    <source>
        <dbReference type="Pfam" id="PF13458"/>
    </source>
</evidence>